<dbReference type="NCBIfam" id="NF005712">
    <property type="entry name" value="PRK07524.1"/>
    <property type="match status" value="1"/>
</dbReference>
<dbReference type="SUPFAM" id="SSF52518">
    <property type="entry name" value="Thiamin diphosphate-binding fold (THDP-binding)"/>
    <property type="match status" value="2"/>
</dbReference>
<dbReference type="Pfam" id="PF02776">
    <property type="entry name" value="TPP_enzyme_N"/>
    <property type="match status" value="1"/>
</dbReference>
<sequence>MDVTATGASVLVEALSLHGVELVFGIPGTHNVSIYAELAARGVRLVTPRHEQGAGYAADGYARATGRPGVVLTTTGPGVINAATALAQAYSDSIPMLLISPGVPTDHPRLGRGYLHESKDQSGALRALCAWSHRVSSVREIPAAVARAFGFFAEGRPRPVHIEIPHDLLAAEGSVTFAEPYRIVAREPDPAALDAAALLLRGAARPGIVLGGGVQCPPGQEAGALALRLAERVGARIVTTVNGKGVVPESHPLALGTVLHLAGARSWLAGCDVVLAVGTELGPADLWVEDFALGGRLIRVDVDPGQMHGDHVADVPVVADAGRALAGLLDRIRPPDAARAPGPDLARELAELSRRWEGTLDALGRAMPPDPIVVGDNSMMVYHGALLSLALDPPARFLFPAGYGTLGYALPAAIGAKLACPGRPVVVLTGDGALQFCLQELATAVAEQLSLPIVVSDNGGYGEIRDEMLRQDMTPVAVDLPGPDLLQLAAAYGVAACRADTPEELFKALVEALEHPLPTLIVVRES</sequence>
<dbReference type="Pfam" id="PF02775">
    <property type="entry name" value="TPP_enzyme_C"/>
    <property type="match status" value="1"/>
</dbReference>
<dbReference type="EMBL" id="BLAD01000036">
    <property type="protein sequence ID" value="GER98502.1"/>
    <property type="molecule type" value="Genomic_DNA"/>
</dbReference>
<reference evidence="8 9" key="1">
    <citation type="submission" date="2019-10" db="EMBL/GenBank/DDBJ databases">
        <title>Whole genome shotgun sequence of Acrocarpospora corrugata NBRC 13972.</title>
        <authorList>
            <person name="Ichikawa N."/>
            <person name="Kimura A."/>
            <person name="Kitahashi Y."/>
            <person name="Komaki H."/>
            <person name="Oguchi A."/>
        </authorList>
    </citation>
    <scope>NUCLEOTIDE SEQUENCE [LARGE SCALE GENOMIC DNA]</scope>
    <source>
        <strain evidence="8 9">NBRC 13972</strain>
    </source>
</reference>
<name>A0A5M3VTT5_9ACTN</name>
<dbReference type="InterPro" id="IPR011766">
    <property type="entry name" value="TPP_enzyme_TPP-bd"/>
</dbReference>
<feature type="domain" description="Thiamine pyrophosphate enzyme central" evidence="5">
    <location>
        <begin position="193"/>
        <end position="327"/>
    </location>
</feature>
<dbReference type="GO" id="GO:0005948">
    <property type="term" value="C:acetolactate synthase complex"/>
    <property type="evidence" value="ECO:0007669"/>
    <property type="project" value="TreeGrafter"/>
</dbReference>
<evidence type="ECO:0000256" key="3">
    <source>
        <dbReference type="ARBA" id="ARBA00023052"/>
    </source>
</evidence>
<evidence type="ECO:0000259" key="7">
    <source>
        <dbReference type="Pfam" id="PF02776"/>
    </source>
</evidence>
<dbReference type="GO" id="GO:0030976">
    <property type="term" value="F:thiamine pyrophosphate binding"/>
    <property type="evidence" value="ECO:0007669"/>
    <property type="project" value="InterPro"/>
</dbReference>
<feature type="domain" description="Thiamine pyrophosphate enzyme N-terminal TPP-binding" evidence="7">
    <location>
        <begin position="6"/>
        <end position="122"/>
    </location>
</feature>
<proteinExistence type="inferred from homology"/>
<dbReference type="InterPro" id="IPR012000">
    <property type="entry name" value="Thiamin_PyroP_enz_cen_dom"/>
</dbReference>
<dbReference type="PANTHER" id="PTHR18968:SF13">
    <property type="entry name" value="ACETOLACTATE SYNTHASE CATALYTIC SUBUNIT, MITOCHONDRIAL"/>
    <property type="match status" value="1"/>
</dbReference>
<keyword evidence="3 4" id="KW-0786">Thiamine pyrophosphate</keyword>
<dbReference type="InterPro" id="IPR045229">
    <property type="entry name" value="TPP_enz"/>
</dbReference>
<dbReference type="CDD" id="cd00568">
    <property type="entry name" value="TPP_enzymes"/>
    <property type="match status" value="1"/>
</dbReference>
<dbReference type="InterPro" id="IPR029061">
    <property type="entry name" value="THDP-binding"/>
</dbReference>
<organism evidence="8 9">
    <name type="scientific">Acrocarpospora corrugata</name>
    <dbReference type="NCBI Taxonomy" id="35763"/>
    <lineage>
        <taxon>Bacteria</taxon>
        <taxon>Bacillati</taxon>
        <taxon>Actinomycetota</taxon>
        <taxon>Actinomycetes</taxon>
        <taxon>Streptosporangiales</taxon>
        <taxon>Streptosporangiaceae</taxon>
        <taxon>Acrocarpospora</taxon>
    </lineage>
</organism>
<gene>
    <name evidence="8" type="ORF">Acor_05640</name>
</gene>
<feature type="domain" description="Thiamine pyrophosphate enzyme TPP-binding" evidence="6">
    <location>
        <begin position="389"/>
        <end position="523"/>
    </location>
</feature>
<evidence type="ECO:0000313" key="8">
    <source>
        <dbReference type="EMBL" id="GER98502.1"/>
    </source>
</evidence>
<dbReference type="GO" id="GO:0009097">
    <property type="term" value="P:isoleucine biosynthetic process"/>
    <property type="evidence" value="ECO:0007669"/>
    <property type="project" value="TreeGrafter"/>
</dbReference>
<dbReference type="InterPro" id="IPR029035">
    <property type="entry name" value="DHS-like_NAD/FAD-binding_dom"/>
</dbReference>
<dbReference type="PANTHER" id="PTHR18968">
    <property type="entry name" value="THIAMINE PYROPHOSPHATE ENZYMES"/>
    <property type="match status" value="1"/>
</dbReference>
<comment type="cofactor">
    <cofactor evidence="1">
        <name>thiamine diphosphate</name>
        <dbReference type="ChEBI" id="CHEBI:58937"/>
    </cofactor>
</comment>
<evidence type="ECO:0000256" key="1">
    <source>
        <dbReference type="ARBA" id="ARBA00001964"/>
    </source>
</evidence>
<dbReference type="SUPFAM" id="SSF52467">
    <property type="entry name" value="DHS-like NAD/FAD-binding domain"/>
    <property type="match status" value="1"/>
</dbReference>
<dbReference type="InterPro" id="IPR000399">
    <property type="entry name" value="TPP-bd_CS"/>
</dbReference>
<dbReference type="InterPro" id="IPR012001">
    <property type="entry name" value="Thiamin_PyroP_enz_TPP-bd_dom"/>
</dbReference>
<protein>
    <recommendedName>
        <fullName evidence="10">5-guanidino-2-oxopentanoate decarboxylase</fullName>
    </recommendedName>
</protein>
<dbReference type="AlphaFoldDB" id="A0A5M3VTT5"/>
<dbReference type="GO" id="GO:0050660">
    <property type="term" value="F:flavin adenine dinucleotide binding"/>
    <property type="evidence" value="ECO:0007669"/>
    <property type="project" value="TreeGrafter"/>
</dbReference>
<evidence type="ECO:0000256" key="4">
    <source>
        <dbReference type="RuleBase" id="RU362132"/>
    </source>
</evidence>
<dbReference type="PROSITE" id="PS00187">
    <property type="entry name" value="TPP_ENZYMES"/>
    <property type="match status" value="1"/>
</dbReference>
<dbReference type="GO" id="GO:0000287">
    <property type="term" value="F:magnesium ion binding"/>
    <property type="evidence" value="ECO:0007669"/>
    <property type="project" value="InterPro"/>
</dbReference>
<dbReference type="GO" id="GO:0003984">
    <property type="term" value="F:acetolactate synthase activity"/>
    <property type="evidence" value="ECO:0007669"/>
    <property type="project" value="TreeGrafter"/>
</dbReference>
<comment type="caution">
    <text evidence="8">The sequence shown here is derived from an EMBL/GenBank/DDBJ whole genome shotgun (WGS) entry which is preliminary data.</text>
</comment>
<dbReference type="Gene3D" id="3.40.50.970">
    <property type="match status" value="2"/>
</dbReference>
<comment type="similarity">
    <text evidence="2 4">Belongs to the TPP enzyme family.</text>
</comment>
<dbReference type="GO" id="GO:0009099">
    <property type="term" value="P:L-valine biosynthetic process"/>
    <property type="evidence" value="ECO:0007669"/>
    <property type="project" value="TreeGrafter"/>
</dbReference>
<dbReference type="CDD" id="cd07035">
    <property type="entry name" value="TPP_PYR_POX_like"/>
    <property type="match status" value="1"/>
</dbReference>
<evidence type="ECO:0000259" key="6">
    <source>
        <dbReference type="Pfam" id="PF02775"/>
    </source>
</evidence>
<evidence type="ECO:0000256" key="2">
    <source>
        <dbReference type="ARBA" id="ARBA00007812"/>
    </source>
</evidence>
<dbReference type="FunFam" id="3.40.50.970:FF:000007">
    <property type="entry name" value="Acetolactate synthase"/>
    <property type="match status" value="1"/>
</dbReference>
<dbReference type="Proteomes" id="UP000334990">
    <property type="component" value="Unassembled WGS sequence"/>
</dbReference>
<evidence type="ECO:0000259" key="5">
    <source>
        <dbReference type="Pfam" id="PF00205"/>
    </source>
</evidence>
<evidence type="ECO:0008006" key="10">
    <source>
        <dbReference type="Google" id="ProtNLM"/>
    </source>
</evidence>
<accession>A0A5M3VTT5</accession>
<evidence type="ECO:0000313" key="9">
    <source>
        <dbReference type="Proteomes" id="UP000334990"/>
    </source>
</evidence>
<keyword evidence="9" id="KW-1185">Reference proteome</keyword>
<dbReference type="Pfam" id="PF00205">
    <property type="entry name" value="TPP_enzyme_M"/>
    <property type="match status" value="1"/>
</dbReference>
<dbReference type="Gene3D" id="3.40.50.1220">
    <property type="entry name" value="TPP-binding domain"/>
    <property type="match status" value="1"/>
</dbReference>